<keyword evidence="2" id="KW-1185">Reference proteome</keyword>
<evidence type="ECO:0000313" key="1">
    <source>
        <dbReference type="EMBL" id="MBW0145134.1"/>
    </source>
</evidence>
<dbReference type="EMBL" id="JAHVAH010000001">
    <property type="protein sequence ID" value="MBW0145134.1"/>
    <property type="molecule type" value="Genomic_DNA"/>
</dbReference>
<proteinExistence type="predicted"/>
<name>A0ABS6V6I2_9SPHN</name>
<dbReference type="Proteomes" id="UP000698028">
    <property type="component" value="Unassembled WGS sequence"/>
</dbReference>
<comment type="caution">
    <text evidence="1">The sequence shown here is derived from an EMBL/GenBank/DDBJ whole genome shotgun (WGS) entry which is preliminary data.</text>
</comment>
<gene>
    <name evidence="1" type="ORF">KTQ36_07475</name>
</gene>
<accession>A0ABS6V6I2</accession>
<protein>
    <submittedName>
        <fullName evidence="1">Uncharacterized protein</fullName>
    </submittedName>
</protein>
<dbReference type="RefSeq" id="WP_218633065.1">
    <property type="nucleotide sequence ID" value="NZ_JAHVAH010000001.1"/>
</dbReference>
<sequence length="154" mass="16650">MGRFGWIALTGVAMAGGVMIHSDTFREGVIISDHRIEDKAEIIEQRIDEIGERIERGEIEPDEIGQAVAEAIEEADAEIDAQAEVATSEAADQTDDVDANARARINGVTDEIEQLREDGLLLQEQYSALIAQLSATVDADGEEAAENTEAEPVE</sequence>
<reference evidence="1 2" key="1">
    <citation type="submission" date="2021-07" db="EMBL/GenBank/DDBJ databases">
        <title>The draft genome sequence of Sphingomicrobium sp. B8.</title>
        <authorList>
            <person name="Mu L."/>
        </authorList>
    </citation>
    <scope>NUCLEOTIDE SEQUENCE [LARGE SCALE GENOMIC DNA]</scope>
    <source>
        <strain evidence="1 2">B8</strain>
    </source>
</reference>
<evidence type="ECO:0000313" key="2">
    <source>
        <dbReference type="Proteomes" id="UP000698028"/>
    </source>
</evidence>
<organism evidence="1 2">
    <name type="scientific">Sphingomicrobium clamense</name>
    <dbReference type="NCBI Taxonomy" id="2851013"/>
    <lineage>
        <taxon>Bacteria</taxon>
        <taxon>Pseudomonadati</taxon>
        <taxon>Pseudomonadota</taxon>
        <taxon>Alphaproteobacteria</taxon>
        <taxon>Sphingomonadales</taxon>
        <taxon>Sphingomonadaceae</taxon>
        <taxon>Sphingomicrobium</taxon>
    </lineage>
</organism>